<evidence type="ECO:0000256" key="1">
    <source>
        <dbReference type="SAM" id="MobiDB-lite"/>
    </source>
</evidence>
<proteinExistence type="predicted"/>
<accession>A0A8J4UUV9</accession>
<feature type="region of interest" description="Disordered" evidence="1">
    <location>
        <begin position="44"/>
        <end position="65"/>
    </location>
</feature>
<keyword evidence="3" id="KW-1185">Reference proteome</keyword>
<protein>
    <submittedName>
        <fullName evidence="2">Uncharacterized protein</fullName>
    </submittedName>
</protein>
<dbReference type="EMBL" id="QNUK01000025">
    <property type="protein sequence ID" value="KAF5907027.1"/>
    <property type="molecule type" value="Genomic_DNA"/>
</dbReference>
<gene>
    <name evidence="2" type="ORF">DAT39_003129</name>
</gene>
<dbReference type="AlphaFoldDB" id="A0A8J4UUV9"/>
<evidence type="ECO:0000313" key="2">
    <source>
        <dbReference type="EMBL" id="KAF5907027.1"/>
    </source>
</evidence>
<reference evidence="2" key="1">
    <citation type="submission" date="2020-07" db="EMBL/GenBank/DDBJ databases">
        <title>Clarias magur genome sequencing, assembly and annotation.</title>
        <authorList>
            <person name="Kushwaha B."/>
            <person name="Kumar R."/>
            <person name="Das P."/>
            <person name="Joshi C.G."/>
            <person name="Kumar D."/>
            <person name="Nagpure N.S."/>
            <person name="Pandey M."/>
            <person name="Agarwal S."/>
            <person name="Srivastava S."/>
            <person name="Singh M."/>
            <person name="Sahoo L."/>
            <person name="Jayasankar P."/>
            <person name="Meher P.K."/>
            <person name="Koringa P.G."/>
            <person name="Iquebal M.A."/>
            <person name="Das S.P."/>
            <person name="Bit A."/>
            <person name="Patnaik S."/>
            <person name="Patel N."/>
            <person name="Shah T.M."/>
            <person name="Hinsu A."/>
            <person name="Jena J.K."/>
        </authorList>
    </citation>
    <scope>NUCLEOTIDE SEQUENCE</scope>
    <source>
        <strain evidence="2">CIFAMagur01</strain>
        <tissue evidence="2">Testis</tissue>
    </source>
</reference>
<feature type="compositionally biased region" description="Polar residues" evidence="1">
    <location>
        <begin position="47"/>
        <end position="65"/>
    </location>
</feature>
<dbReference type="Proteomes" id="UP000727407">
    <property type="component" value="Unassembled WGS sequence"/>
</dbReference>
<sequence length="65" mass="6756">MAAFHQRPTGERVQCALVVKNIAPGFLALQAGSFSAGIGPEVFPSGSDCSNSPKPLTSSNHKTQN</sequence>
<organism evidence="2 3">
    <name type="scientific">Clarias magur</name>
    <name type="common">Asian catfish</name>
    <name type="synonym">Macropteronotus magur</name>
    <dbReference type="NCBI Taxonomy" id="1594786"/>
    <lineage>
        <taxon>Eukaryota</taxon>
        <taxon>Metazoa</taxon>
        <taxon>Chordata</taxon>
        <taxon>Craniata</taxon>
        <taxon>Vertebrata</taxon>
        <taxon>Euteleostomi</taxon>
        <taxon>Actinopterygii</taxon>
        <taxon>Neopterygii</taxon>
        <taxon>Teleostei</taxon>
        <taxon>Ostariophysi</taxon>
        <taxon>Siluriformes</taxon>
        <taxon>Clariidae</taxon>
        <taxon>Clarias</taxon>
    </lineage>
</organism>
<comment type="caution">
    <text evidence="2">The sequence shown here is derived from an EMBL/GenBank/DDBJ whole genome shotgun (WGS) entry which is preliminary data.</text>
</comment>
<name>A0A8J4UUV9_CLAMG</name>
<evidence type="ECO:0000313" key="3">
    <source>
        <dbReference type="Proteomes" id="UP000727407"/>
    </source>
</evidence>